<accession>F0BAN0</accession>
<feature type="region of interest" description="Disordered" evidence="1">
    <location>
        <begin position="37"/>
        <end position="62"/>
    </location>
</feature>
<comment type="caution">
    <text evidence="2">The sequence shown here is derived from an EMBL/GenBank/DDBJ whole genome shotgun (WGS) entry which is preliminary data.</text>
</comment>
<evidence type="ECO:0000313" key="3">
    <source>
        <dbReference type="Proteomes" id="UP000003299"/>
    </source>
</evidence>
<organism evidence="2 3">
    <name type="scientific">Xanthomonas vesicatoria ATCC 35937</name>
    <dbReference type="NCBI Taxonomy" id="925775"/>
    <lineage>
        <taxon>Bacteria</taxon>
        <taxon>Pseudomonadati</taxon>
        <taxon>Pseudomonadota</taxon>
        <taxon>Gammaproteobacteria</taxon>
        <taxon>Lysobacterales</taxon>
        <taxon>Lysobacteraceae</taxon>
        <taxon>Xanthomonas</taxon>
    </lineage>
</organism>
<name>F0BAN0_9XANT</name>
<evidence type="ECO:0000313" key="2">
    <source>
        <dbReference type="EMBL" id="EGD10488.1"/>
    </source>
</evidence>
<dbReference type="Proteomes" id="UP000003299">
    <property type="component" value="Unassembled WGS sequence"/>
</dbReference>
<evidence type="ECO:0000256" key="1">
    <source>
        <dbReference type="SAM" id="MobiDB-lite"/>
    </source>
</evidence>
<sequence>MATEAGTLRYADAWLLKWRGQAKSEIDNAISSIQRQNESAAAARAEYPDLDPATFTKRRRRR</sequence>
<proteinExistence type="predicted"/>
<protein>
    <submittedName>
        <fullName evidence="2">Uncharacterized protein</fullName>
    </submittedName>
</protein>
<dbReference type="AlphaFoldDB" id="F0BAN0"/>
<reference evidence="2 3" key="1">
    <citation type="journal article" date="2011" name="BMC Genomics">
        <title>Comparative genomics reveals diversity among xanthomonads infecting tomato and pepper.</title>
        <authorList>
            <person name="Potnis N."/>
            <person name="Krasileva K."/>
            <person name="Chow V."/>
            <person name="Almeida N.F."/>
            <person name="Patil P.B."/>
            <person name="Ryan R.P."/>
            <person name="Sharlach M."/>
            <person name="Behlau F."/>
            <person name="Dow J.M."/>
            <person name="Momol M.T."/>
            <person name="White F.F."/>
            <person name="Preston J.F."/>
            <person name="Vinatzer B.A."/>
            <person name="Koebnik R."/>
            <person name="Setubal J.C."/>
            <person name="Norman D.J."/>
            <person name="Staskawicz B.J."/>
            <person name="Jones J.B."/>
        </authorList>
    </citation>
    <scope>NUCLEOTIDE SEQUENCE [LARGE SCALE GENOMIC DNA]</scope>
    <source>
        <strain evidence="2 3">ATCC 35937</strain>
    </source>
</reference>
<gene>
    <name evidence="2" type="ORF">XVE_1147</name>
</gene>
<dbReference type="EMBL" id="AEQV01000028">
    <property type="protein sequence ID" value="EGD10488.1"/>
    <property type="molecule type" value="Genomic_DNA"/>
</dbReference>